<dbReference type="EMBL" id="JABFTP020000083">
    <property type="protein sequence ID" value="KAL3275148.1"/>
    <property type="molecule type" value="Genomic_DNA"/>
</dbReference>
<name>A0ABD2N900_9CUCU</name>
<dbReference type="InterPro" id="IPR011060">
    <property type="entry name" value="RibuloseP-bd_barrel"/>
</dbReference>
<dbReference type="Pfam" id="PF03437">
    <property type="entry name" value="BtpA"/>
    <property type="match status" value="1"/>
</dbReference>
<dbReference type="AlphaFoldDB" id="A0ABD2N900"/>
<keyword evidence="3" id="KW-1185">Reference proteome</keyword>
<organism evidence="2 3">
    <name type="scientific">Cryptolaemus montrouzieri</name>
    <dbReference type="NCBI Taxonomy" id="559131"/>
    <lineage>
        <taxon>Eukaryota</taxon>
        <taxon>Metazoa</taxon>
        <taxon>Ecdysozoa</taxon>
        <taxon>Arthropoda</taxon>
        <taxon>Hexapoda</taxon>
        <taxon>Insecta</taxon>
        <taxon>Pterygota</taxon>
        <taxon>Neoptera</taxon>
        <taxon>Endopterygota</taxon>
        <taxon>Coleoptera</taxon>
        <taxon>Polyphaga</taxon>
        <taxon>Cucujiformia</taxon>
        <taxon>Coccinelloidea</taxon>
        <taxon>Coccinellidae</taxon>
        <taxon>Scymninae</taxon>
        <taxon>Scymnini</taxon>
        <taxon>Cryptolaemus</taxon>
    </lineage>
</organism>
<sequence length="255" mass="28088">MIHIDALPGAPLHSKTMDEIVTKACREAEVYLRNKVDGILIENMHDIPYIRPTDFQPETVACLSRVCAEIKRNVLNNYPCGLQILAGGNKEALAVAKACSLNFIRAEGFVFGHVADEGYIDANAGVLLRYRKNIDAEDVLIFTDVKKKHSSHAITADVSVEETAKAAEFFQSDGIILTGTSTGSPAESTELHLVKKCCSLPVLIGSGITAVNMDNYKEADAFIVGSHFKKDGIWMNELDENRIKKFIEKLSYLKN</sequence>
<accession>A0ABD2N900</accession>
<comment type="caution">
    <text evidence="2">The sequence shown here is derived from an EMBL/GenBank/DDBJ whole genome shotgun (WGS) entry which is preliminary data.</text>
</comment>
<evidence type="ECO:0000313" key="2">
    <source>
        <dbReference type="EMBL" id="KAL3275148.1"/>
    </source>
</evidence>
<evidence type="ECO:0000313" key="3">
    <source>
        <dbReference type="Proteomes" id="UP001516400"/>
    </source>
</evidence>
<dbReference type="SUPFAM" id="SSF51366">
    <property type="entry name" value="Ribulose-phoshate binding barrel"/>
    <property type="match status" value="1"/>
</dbReference>
<protein>
    <submittedName>
        <fullName evidence="2">Uncharacterized protein</fullName>
    </submittedName>
</protein>
<gene>
    <name evidence="2" type="ORF">HHI36_019917</name>
</gene>
<comment type="similarity">
    <text evidence="1">Belongs to the BtpA family.</text>
</comment>
<dbReference type="PIRSF" id="PIRSF005956">
    <property type="entry name" value="BtpA"/>
    <property type="match status" value="1"/>
</dbReference>
<dbReference type="PANTHER" id="PTHR21381">
    <property type="entry name" value="ZGC:162297"/>
    <property type="match status" value="1"/>
</dbReference>
<reference evidence="2 3" key="1">
    <citation type="journal article" date="2021" name="BMC Biol.">
        <title>Horizontally acquired antibacterial genes associated with adaptive radiation of ladybird beetles.</title>
        <authorList>
            <person name="Li H.S."/>
            <person name="Tang X.F."/>
            <person name="Huang Y.H."/>
            <person name="Xu Z.Y."/>
            <person name="Chen M.L."/>
            <person name="Du X.Y."/>
            <person name="Qiu B.Y."/>
            <person name="Chen P.T."/>
            <person name="Zhang W."/>
            <person name="Slipinski A."/>
            <person name="Escalona H.E."/>
            <person name="Waterhouse R.M."/>
            <person name="Zwick A."/>
            <person name="Pang H."/>
        </authorList>
    </citation>
    <scope>NUCLEOTIDE SEQUENCE [LARGE SCALE GENOMIC DNA]</scope>
    <source>
        <strain evidence="2">SYSU2018</strain>
    </source>
</reference>
<dbReference type="PANTHER" id="PTHR21381:SF3">
    <property type="entry name" value="SGC REGION PROTEIN SGCQ-RELATED"/>
    <property type="match status" value="1"/>
</dbReference>
<dbReference type="InterPro" id="IPR005137">
    <property type="entry name" value="BtpA"/>
</dbReference>
<proteinExistence type="inferred from homology"/>
<dbReference type="NCBIfam" id="TIGR00259">
    <property type="entry name" value="thylakoid_BtpA"/>
    <property type="match status" value="1"/>
</dbReference>
<evidence type="ECO:0000256" key="1">
    <source>
        <dbReference type="ARBA" id="ARBA00006007"/>
    </source>
</evidence>
<dbReference type="Proteomes" id="UP001516400">
    <property type="component" value="Unassembled WGS sequence"/>
</dbReference>